<dbReference type="EMBL" id="CP032134">
    <property type="protein sequence ID" value="AXY57968.1"/>
    <property type="molecule type" value="Genomic_DNA"/>
</dbReference>
<feature type="signal peptide" evidence="2">
    <location>
        <begin position="1"/>
        <end position="27"/>
    </location>
</feature>
<evidence type="ECO:0000313" key="4">
    <source>
        <dbReference type="Proteomes" id="UP000263753"/>
    </source>
</evidence>
<sequence length="607" mass="67812">MKTFQFKTLSLCLLATSAMSFMTFSHAAVPASWTFNDVLSQNKRSQISQYFYVGQGEQWNNAVYKAKYNTAPNTHLLVTYNDKPIYRTTLDGTGLLSFPLPVEKSGFHRLDFIVENRETTSKENMCAEPPIYISSLEQAEISYQPHRSQLRLSELPDALYNPKLTSKTPLRAVFDYNTKSITERNILARLVVGWEHARQIQWFRPEQKTEQPADYRINIKQVPNLTTAPVKLSYVQGIPTLSIEYSTAEQLEAVARVLLQPKFNNQLTGDSASITSSVSEPEWATARTFNTLADFGIQDFRIGLDKYNFSLAFPSVWEPSDSLSGIISLRSQTGLLEGSSISAWINDQLAGNIQLAYLEEKPLDRQFNILGAKVEVKPNYNLHLENSIIANSQCLPAAHGAVWVNTEKSQLTLPYTLKIGVMSASSSLAATPKIAVSGDPGSLGMAVTAMQSAKDMLLTNAPVKLQISTFNPAAPEKVNIRIDAATYQQLVKQHENMLYAPTAQNGFFAVFTNDNVHFITSNELGANTFNQYWSGIQSEIPNNVGQIFVSSEGQLHILENISPVKTQQAVIKQSNSFLWIMLGLFAIVVIMLLLLWRKRKNDTKKDD</sequence>
<gene>
    <name evidence="3" type="ORF">CDG60_16210</name>
</gene>
<accession>A0A3B7M025</accession>
<feature type="transmembrane region" description="Helical" evidence="1">
    <location>
        <begin position="577"/>
        <end position="596"/>
    </location>
</feature>
<proteinExistence type="predicted"/>
<evidence type="ECO:0000256" key="2">
    <source>
        <dbReference type="SAM" id="SignalP"/>
    </source>
</evidence>
<reference evidence="4" key="1">
    <citation type="submission" date="2018-09" db="EMBL/GenBank/DDBJ databases">
        <title>The complete genome of Acinetobacter sp. strain WCHAc010005.</title>
        <authorList>
            <person name="Hu Y."/>
            <person name="Long H."/>
            <person name="Feng Y."/>
            <person name="Zong Z."/>
        </authorList>
    </citation>
    <scope>NUCLEOTIDE SEQUENCE [LARGE SCALE GENOMIC DNA]</scope>
    <source>
        <strain evidence="4">WCHAc010005</strain>
    </source>
</reference>
<evidence type="ECO:0008006" key="5">
    <source>
        <dbReference type="Google" id="ProtNLM"/>
    </source>
</evidence>
<dbReference type="AlphaFoldDB" id="A0A3B7M025"/>
<dbReference type="Proteomes" id="UP000263753">
    <property type="component" value="Chromosome"/>
</dbReference>
<evidence type="ECO:0000313" key="3">
    <source>
        <dbReference type="EMBL" id="AXY57968.1"/>
    </source>
</evidence>
<protein>
    <recommendedName>
        <fullName evidence="5">Cellulose biosynthesis cyclic di-GMP-binding regulatory protein BcsB</fullName>
    </recommendedName>
</protein>
<dbReference type="KEGG" id="achi:CDG60_16210"/>
<organism evidence="3 4">
    <name type="scientific">Acinetobacter chinensis</name>
    <dbReference type="NCBI Taxonomy" id="2004650"/>
    <lineage>
        <taxon>Bacteria</taxon>
        <taxon>Pseudomonadati</taxon>
        <taxon>Pseudomonadota</taxon>
        <taxon>Gammaproteobacteria</taxon>
        <taxon>Moraxellales</taxon>
        <taxon>Moraxellaceae</taxon>
        <taxon>Acinetobacter</taxon>
    </lineage>
</organism>
<feature type="chain" id="PRO_5017541649" description="Cellulose biosynthesis cyclic di-GMP-binding regulatory protein BcsB" evidence="2">
    <location>
        <begin position="28"/>
        <end position="607"/>
    </location>
</feature>
<evidence type="ECO:0000256" key="1">
    <source>
        <dbReference type="SAM" id="Phobius"/>
    </source>
</evidence>
<keyword evidence="1" id="KW-0472">Membrane</keyword>
<name>A0A3B7M025_9GAMM</name>
<keyword evidence="1" id="KW-0812">Transmembrane</keyword>
<dbReference type="RefSeq" id="WP_087512859.1">
    <property type="nucleotide sequence ID" value="NZ_CP032134.1"/>
</dbReference>
<keyword evidence="2" id="KW-0732">Signal</keyword>
<keyword evidence="1" id="KW-1133">Transmembrane helix</keyword>